<name>A0AAW9RMS2_9GAMM</name>
<keyword evidence="2" id="KW-1185">Reference proteome</keyword>
<dbReference type="AlphaFoldDB" id="A0AAW9RMS2"/>
<dbReference type="Proteomes" id="UP001359886">
    <property type="component" value="Unassembled WGS sequence"/>
</dbReference>
<evidence type="ECO:0008006" key="3">
    <source>
        <dbReference type="Google" id="ProtNLM"/>
    </source>
</evidence>
<evidence type="ECO:0000313" key="2">
    <source>
        <dbReference type="Proteomes" id="UP001359886"/>
    </source>
</evidence>
<comment type="caution">
    <text evidence="1">The sequence shown here is derived from an EMBL/GenBank/DDBJ whole genome shotgun (WGS) entry which is preliminary data.</text>
</comment>
<reference evidence="1 2" key="1">
    <citation type="submission" date="2024-02" db="EMBL/GenBank/DDBJ databases">
        <title>A novel Wenzhouxiangellaceae bacterium, isolated from coastal sediments.</title>
        <authorList>
            <person name="Du Z.-J."/>
            <person name="Ye Y.-Q."/>
            <person name="Zhang X.-Y."/>
        </authorList>
    </citation>
    <scope>NUCLEOTIDE SEQUENCE [LARGE SCALE GENOMIC DNA]</scope>
    <source>
        <strain evidence="1 2">CH-27</strain>
    </source>
</reference>
<sequence>MMKLGFYNDLGEWIPYKTKRRNFSVFGQSNSGKRQVILNSALFDIYDGKNITIIGDDAVEEILKFIPRNRQKDVVYFNPALQPFKFNPLYDVPRNEFYARSDAILKTIHTLLNANIVTSTLNDYVVLTTLSHLHISTESSSLISLYYFLVDPDIRRDSLKALHDPALKKHWKKFERYTPKEQRDEIKSTLTKLSPFVFNPMLRDCLVQRGNHLDFNNKINLISLNSSDMGESSAAFIGALVLATMESQQGLDTQLYIQDADRFGGQGVGAILRKKGLTTTFTARSPNDFKNRKNEVLKSSEIISFRVSSHDAKELVGQLNVPPGAISLNRLWDQHAYIRVGSRCRELGFPEHRFPRPPRNTRGGTKRVERSIIDRCWKEHTETKDVIKKRLEAFY</sequence>
<protein>
    <recommendedName>
        <fullName evidence="3">TraD/TraG TraM recognition site domain-containing protein</fullName>
    </recommendedName>
</protein>
<proteinExistence type="predicted"/>
<dbReference type="RefSeq" id="WP_354696135.1">
    <property type="nucleotide sequence ID" value="NZ_JAZHOG010000010.1"/>
</dbReference>
<dbReference type="EMBL" id="JAZHOG010000010">
    <property type="protein sequence ID" value="MEJ8568811.1"/>
    <property type="molecule type" value="Genomic_DNA"/>
</dbReference>
<evidence type="ECO:0000313" key="1">
    <source>
        <dbReference type="EMBL" id="MEJ8568811.1"/>
    </source>
</evidence>
<accession>A0AAW9RMS2</accession>
<organism evidence="1 2">
    <name type="scientific">Elongatibacter sediminis</name>
    <dbReference type="NCBI Taxonomy" id="3119006"/>
    <lineage>
        <taxon>Bacteria</taxon>
        <taxon>Pseudomonadati</taxon>
        <taxon>Pseudomonadota</taxon>
        <taxon>Gammaproteobacteria</taxon>
        <taxon>Chromatiales</taxon>
        <taxon>Wenzhouxiangellaceae</taxon>
        <taxon>Elongatibacter</taxon>
    </lineage>
</organism>
<gene>
    <name evidence="1" type="ORF">V3330_14350</name>
</gene>